<evidence type="ECO:0000256" key="1">
    <source>
        <dbReference type="SAM" id="MobiDB-lite"/>
    </source>
</evidence>
<feature type="compositionally biased region" description="Basic and acidic residues" evidence="1">
    <location>
        <begin position="34"/>
        <end position="60"/>
    </location>
</feature>
<dbReference type="PATRIC" id="fig|1178515.4.peg.2094"/>
<reference evidence="2 3" key="1">
    <citation type="submission" date="2015-01" db="EMBL/GenBank/DDBJ databases">
        <title>Paenibacillus swuensis/DY6/whole genome sequencing.</title>
        <authorList>
            <person name="Kim M.K."/>
            <person name="Srinivasan S."/>
            <person name="Lee J.-J."/>
        </authorList>
    </citation>
    <scope>NUCLEOTIDE SEQUENCE [LARGE SCALE GENOMIC DNA]</scope>
    <source>
        <strain evidence="2 3">DY6</strain>
    </source>
</reference>
<dbReference type="RefSeq" id="WP_068606247.1">
    <property type="nucleotide sequence ID" value="NZ_CP011388.1"/>
</dbReference>
<name>A0A172THT3_9BACL</name>
<keyword evidence="3" id="KW-1185">Reference proteome</keyword>
<evidence type="ECO:0000313" key="3">
    <source>
        <dbReference type="Proteomes" id="UP000076927"/>
    </source>
</evidence>
<sequence length="60" mass="6554">MNEHQSKIDKTDRSGVATDKKLPKASPTDGLDSFVEKAVEEVDETLHGENSGKKVRGNND</sequence>
<proteinExistence type="predicted"/>
<accession>A0A172THT3</accession>
<evidence type="ECO:0000313" key="2">
    <source>
        <dbReference type="EMBL" id="ANE46619.1"/>
    </source>
</evidence>
<dbReference type="EMBL" id="CP011388">
    <property type="protein sequence ID" value="ANE46619.1"/>
    <property type="molecule type" value="Genomic_DNA"/>
</dbReference>
<feature type="compositionally biased region" description="Basic and acidic residues" evidence="1">
    <location>
        <begin position="1"/>
        <end position="22"/>
    </location>
</feature>
<dbReference type="STRING" id="1178515.SY83_10440"/>
<gene>
    <name evidence="2" type="ORF">SY83_10440</name>
</gene>
<dbReference type="AlphaFoldDB" id="A0A172THT3"/>
<dbReference type="Proteomes" id="UP000076927">
    <property type="component" value="Chromosome"/>
</dbReference>
<feature type="region of interest" description="Disordered" evidence="1">
    <location>
        <begin position="1"/>
        <end position="60"/>
    </location>
</feature>
<protein>
    <submittedName>
        <fullName evidence="2">Uncharacterized protein</fullName>
    </submittedName>
</protein>
<dbReference type="KEGG" id="pswu:SY83_10440"/>
<organism evidence="2 3">
    <name type="scientific">Paenibacillus swuensis</name>
    <dbReference type="NCBI Taxonomy" id="1178515"/>
    <lineage>
        <taxon>Bacteria</taxon>
        <taxon>Bacillati</taxon>
        <taxon>Bacillota</taxon>
        <taxon>Bacilli</taxon>
        <taxon>Bacillales</taxon>
        <taxon>Paenibacillaceae</taxon>
        <taxon>Paenibacillus</taxon>
    </lineage>
</organism>